<accession>A0AAD4M537</accession>
<feature type="region of interest" description="Disordered" evidence="1">
    <location>
        <begin position="1"/>
        <end position="39"/>
    </location>
</feature>
<dbReference type="EMBL" id="WTXG01000011">
    <property type="protein sequence ID" value="KAI0302393.1"/>
    <property type="molecule type" value="Genomic_DNA"/>
</dbReference>
<keyword evidence="2" id="KW-1133">Transmembrane helix</keyword>
<feature type="region of interest" description="Disordered" evidence="1">
    <location>
        <begin position="137"/>
        <end position="158"/>
    </location>
</feature>
<name>A0AAD4M537_9AGAM</name>
<evidence type="ECO:0000313" key="4">
    <source>
        <dbReference type="Proteomes" id="UP001203297"/>
    </source>
</evidence>
<keyword evidence="4" id="KW-1185">Reference proteome</keyword>
<evidence type="ECO:0000313" key="3">
    <source>
        <dbReference type="EMBL" id="KAI0302393.1"/>
    </source>
</evidence>
<feature type="compositionally biased region" description="Basic and acidic residues" evidence="1">
    <location>
        <begin position="142"/>
        <end position="158"/>
    </location>
</feature>
<reference evidence="3" key="1">
    <citation type="journal article" date="2022" name="New Phytol.">
        <title>Evolutionary transition to the ectomycorrhizal habit in the genomes of a hyperdiverse lineage of mushroom-forming fungi.</title>
        <authorList>
            <person name="Looney B."/>
            <person name="Miyauchi S."/>
            <person name="Morin E."/>
            <person name="Drula E."/>
            <person name="Courty P.E."/>
            <person name="Kohler A."/>
            <person name="Kuo A."/>
            <person name="LaButti K."/>
            <person name="Pangilinan J."/>
            <person name="Lipzen A."/>
            <person name="Riley R."/>
            <person name="Andreopoulos W."/>
            <person name="He G."/>
            <person name="Johnson J."/>
            <person name="Nolan M."/>
            <person name="Tritt A."/>
            <person name="Barry K.W."/>
            <person name="Grigoriev I.V."/>
            <person name="Nagy L.G."/>
            <person name="Hibbett D."/>
            <person name="Henrissat B."/>
            <person name="Matheny P.B."/>
            <person name="Labbe J."/>
            <person name="Martin F.M."/>
        </authorList>
    </citation>
    <scope>NUCLEOTIDE SEQUENCE</scope>
    <source>
        <strain evidence="3">BPL690</strain>
    </source>
</reference>
<comment type="caution">
    <text evidence="3">The sequence shown here is derived from an EMBL/GenBank/DDBJ whole genome shotgun (WGS) entry which is preliminary data.</text>
</comment>
<keyword evidence="2" id="KW-0472">Membrane</keyword>
<dbReference type="Proteomes" id="UP001203297">
    <property type="component" value="Unassembled WGS sequence"/>
</dbReference>
<proteinExistence type="predicted"/>
<organism evidence="3 4">
    <name type="scientific">Multifurca ochricompacta</name>
    <dbReference type="NCBI Taxonomy" id="376703"/>
    <lineage>
        <taxon>Eukaryota</taxon>
        <taxon>Fungi</taxon>
        <taxon>Dikarya</taxon>
        <taxon>Basidiomycota</taxon>
        <taxon>Agaricomycotina</taxon>
        <taxon>Agaricomycetes</taxon>
        <taxon>Russulales</taxon>
        <taxon>Russulaceae</taxon>
        <taxon>Multifurca</taxon>
    </lineage>
</organism>
<sequence>MSTTTAFSSSSTASTTVIPTTSSSTQSSSPSPPPRPSFFSGNASPPLIIGFISIGALALAVISLCAWRRLASRDDGQLFPVRHLNGRRRRSELVSGKPELFDAWTEWRTTDIQKWGDVKPFSATVFTDVKTKRTSESLLGTGDHRGHSAQEGKDRDKQNLQDCDLQIAVLLAMPSPSPVKVHNSVGRQRPGSPFRDELAIGLIEVPWTREYLHSPETLS</sequence>
<feature type="compositionally biased region" description="Low complexity" evidence="1">
    <location>
        <begin position="1"/>
        <end position="29"/>
    </location>
</feature>
<protein>
    <submittedName>
        <fullName evidence="3">Uncharacterized protein</fullName>
    </submittedName>
</protein>
<evidence type="ECO:0000256" key="1">
    <source>
        <dbReference type="SAM" id="MobiDB-lite"/>
    </source>
</evidence>
<feature type="transmembrane region" description="Helical" evidence="2">
    <location>
        <begin position="47"/>
        <end position="67"/>
    </location>
</feature>
<keyword evidence="2" id="KW-0812">Transmembrane</keyword>
<dbReference type="AlphaFoldDB" id="A0AAD4M537"/>
<gene>
    <name evidence="3" type="ORF">B0F90DRAFT_211033</name>
</gene>
<evidence type="ECO:0000256" key="2">
    <source>
        <dbReference type="SAM" id="Phobius"/>
    </source>
</evidence>